<gene>
    <name evidence="1" type="ORF">LCGC14_3052350</name>
</gene>
<accession>A0A0F8X9I4</accession>
<proteinExistence type="predicted"/>
<dbReference type="AlphaFoldDB" id="A0A0F8X9I4"/>
<reference evidence="1" key="1">
    <citation type="journal article" date="2015" name="Nature">
        <title>Complex archaea that bridge the gap between prokaryotes and eukaryotes.</title>
        <authorList>
            <person name="Spang A."/>
            <person name="Saw J.H."/>
            <person name="Jorgensen S.L."/>
            <person name="Zaremba-Niedzwiedzka K."/>
            <person name="Martijn J."/>
            <person name="Lind A.E."/>
            <person name="van Eijk R."/>
            <person name="Schleper C."/>
            <person name="Guy L."/>
            <person name="Ettema T.J."/>
        </authorList>
    </citation>
    <scope>NUCLEOTIDE SEQUENCE</scope>
</reference>
<protein>
    <submittedName>
        <fullName evidence="1">Uncharacterized protein</fullName>
    </submittedName>
</protein>
<sequence>MQVTKTIIPANSELARGIVIAKNFRAYAYNLKKRLAYYREWQKSYNDNPCDTFKLCLDNARHMALNEVASLHRLISNMPEYVNHPDFIKANSIAESIKALA</sequence>
<dbReference type="EMBL" id="LAZR01064375">
    <property type="protein sequence ID" value="KKK57650.1"/>
    <property type="molecule type" value="Genomic_DNA"/>
</dbReference>
<comment type="caution">
    <text evidence="1">The sequence shown here is derived from an EMBL/GenBank/DDBJ whole genome shotgun (WGS) entry which is preliminary data.</text>
</comment>
<organism evidence="1">
    <name type="scientific">marine sediment metagenome</name>
    <dbReference type="NCBI Taxonomy" id="412755"/>
    <lineage>
        <taxon>unclassified sequences</taxon>
        <taxon>metagenomes</taxon>
        <taxon>ecological metagenomes</taxon>
    </lineage>
</organism>
<evidence type="ECO:0000313" key="1">
    <source>
        <dbReference type="EMBL" id="KKK57650.1"/>
    </source>
</evidence>
<name>A0A0F8X9I4_9ZZZZ</name>